<comment type="caution">
    <text evidence="1">The sequence shown here is derived from an EMBL/GenBank/DDBJ whole genome shotgun (WGS) entry which is preliminary data.</text>
</comment>
<evidence type="ECO:0008006" key="3">
    <source>
        <dbReference type="Google" id="ProtNLM"/>
    </source>
</evidence>
<dbReference type="InterPro" id="IPR014752">
    <property type="entry name" value="Arrestin-like_C"/>
</dbReference>
<sequence>MAAKSTASTDGPLTLHFQDMTRVAGETMQGRVDLNVQLAQEDNLEHVRIRFRGVIQAMITTEMGNTTGLHRETIVLFHTKFPLWQQGTSSAPGSRLVSLPFEITLPSDLPPSFHCKGNNSYTTVIYSIEVVGERPGFFRGDRHIWRAISVVPAATQSDLLVKESLRQSWNGKWKTYAQEEKLRKGIWGDYSHVRVKLTMPDLPSFPIATPIPFSFYVETDTKPMHQSDAPVGTTLFPAPPAASGVMIFLRRWVELRARRLTRQVTDESKLLGSLGDRKCVASVRRETNAPEWMAVADKKGHGIWRRSVKFDSTVSIPYAPTFNTRIVECGYQLKFLVPYAGFGNDVKLVVPIRLNAGVGCPPPPAGVAGSSSITYADILPAGPPPPMLDLPPAYWSEDHHGWDADEKS</sequence>
<dbReference type="GO" id="GO:0005737">
    <property type="term" value="C:cytoplasm"/>
    <property type="evidence" value="ECO:0007669"/>
    <property type="project" value="TreeGrafter"/>
</dbReference>
<reference evidence="1" key="1">
    <citation type="submission" date="2023-03" db="EMBL/GenBank/DDBJ databases">
        <title>Massive genome expansion in bonnet fungi (Mycena s.s.) driven by repeated elements and novel gene families across ecological guilds.</title>
        <authorList>
            <consortium name="Lawrence Berkeley National Laboratory"/>
            <person name="Harder C.B."/>
            <person name="Miyauchi S."/>
            <person name="Viragh M."/>
            <person name="Kuo A."/>
            <person name="Thoen E."/>
            <person name="Andreopoulos B."/>
            <person name="Lu D."/>
            <person name="Skrede I."/>
            <person name="Drula E."/>
            <person name="Henrissat B."/>
            <person name="Morin E."/>
            <person name="Kohler A."/>
            <person name="Barry K."/>
            <person name="LaButti K."/>
            <person name="Morin E."/>
            <person name="Salamov A."/>
            <person name="Lipzen A."/>
            <person name="Mereny Z."/>
            <person name="Hegedus B."/>
            <person name="Baldrian P."/>
            <person name="Stursova M."/>
            <person name="Weitz H."/>
            <person name="Taylor A."/>
            <person name="Grigoriev I.V."/>
            <person name="Nagy L.G."/>
            <person name="Martin F."/>
            <person name="Kauserud H."/>
        </authorList>
    </citation>
    <scope>NUCLEOTIDE SEQUENCE</scope>
    <source>
        <strain evidence="1">9144</strain>
    </source>
</reference>
<evidence type="ECO:0000313" key="1">
    <source>
        <dbReference type="EMBL" id="KAJ7189553.1"/>
    </source>
</evidence>
<proteinExistence type="predicted"/>
<protein>
    <recommendedName>
        <fullName evidence="3">Arrestin-like N-terminal domain-containing protein</fullName>
    </recommendedName>
</protein>
<dbReference type="InterPro" id="IPR050357">
    <property type="entry name" value="Arrestin_domain-protein"/>
</dbReference>
<dbReference type="Proteomes" id="UP001219525">
    <property type="component" value="Unassembled WGS sequence"/>
</dbReference>
<dbReference type="GO" id="GO:0015031">
    <property type="term" value="P:protein transport"/>
    <property type="evidence" value="ECO:0007669"/>
    <property type="project" value="TreeGrafter"/>
</dbReference>
<dbReference type="Gene3D" id="2.60.40.640">
    <property type="match status" value="1"/>
</dbReference>
<dbReference type="PANTHER" id="PTHR11188:SF17">
    <property type="entry name" value="FI21816P1"/>
    <property type="match status" value="1"/>
</dbReference>
<accession>A0AAD6Y122</accession>
<dbReference type="AlphaFoldDB" id="A0AAD6Y122"/>
<name>A0AAD6Y122_9AGAR</name>
<keyword evidence="2" id="KW-1185">Reference proteome</keyword>
<gene>
    <name evidence="1" type="ORF">GGX14DRAFT_484767</name>
</gene>
<dbReference type="EMBL" id="JARJCW010000173">
    <property type="protein sequence ID" value="KAJ7189553.1"/>
    <property type="molecule type" value="Genomic_DNA"/>
</dbReference>
<evidence type="ECO:0000313" key="2">
    <source>
        <dbReference type="Proteomes" id="UP001219525"/>
    </source>
</evidence>
<organism evidence="1 2">
    <name type="scientific">Mycena pura</name>
    <dbReference type="NCBI Taxonomy" id="153505"/>
    <lineage>
        <taxon>Eukaryota</taxon>
        <taxon>Fungi</taxon>
        <taxon>Dikarya</taxon>
        <taxon>Basidiomycota</taxon>
        <taxon>Agaricomycotina</taxon>
        <taxon>Agaricomycetes</taxon>
        <taxon>Agaricomycetidae</taxon>
        <taxon>Agaricales</taxon>
        <taxon>Marasmiineae</taxon>
        <taxon>Mycenaceae</taxon>
        <taxon>Mycena</taxon>
    </lineage>
</organism>
<dbReference type="PANTHER" id="PTHR11188">
    <property type="entry name" value="ARRESTIN DOMAIN CONTAINING PROTEIN"/>
    <property type="match status" value="1"/>
</dbReference>